<dbReference type="Proteomes" id="UP000183487">
    <property type="component" value="Unassembled WGS sequence"/>
</dbReference>
<dbReference type="Pfam" id="PF00196">
    <property type="entry name" value="GerE"/>
    <property type="match status" value="1"/>
</dbReference>
<organism evidence="6 7">
    <name type="scientific">Paraburkholderia fungorum</name>
    <dbReference type="NCBI Taxonomy" id="134537"/>
    <lineage>
        <taxon>Bacteria</taxon>
        <taxon>Pseudomonadati</taxon>
        <taxon>Pseudomonadota</taxon>
        <taxon>Betaproteobacteria</taxon>
        <taxon>Burkholderiales</taxon>
        <taxon>Burkholderiaceae</taxon>
        <taxon>Paraburkholderia</taxon>
    </lineage>
</organism>
<dbReference type="RefSeq" id="WP_074771041.1">
    <property type="nucleotide sequence ID" value="NZ_FNKP01000002.1"/>
</dbReference>
<dbReference type="EMBL" id="FNKP01000002">
    <property type="protein sequence ID" value="SDR23393.1"/>
    <property type="molecule type" value="Genomic_DNA"/>
</dbReference>
<feature type="region of interest" description="Disordered" evidence="4">
    <location>
        <begin position="1"/>
        <end position="56"/>
    </location>
</feature>
<reference evidence="7" key="1">
    <citation type="submission" date="2016-10" db="EMBL/GenBank/DDBJ databases">
        <authorList>
            <person name="Varghese N."/>
            <person name="Submissions S."/>
        </authorList>
    </citation>
    <scope>NUCLEOTIDE SEQUENCE [LARGE SCALE GENOMIC DNA]</scope>
    <source>
        <strain evidence="7">GAS106B</strain>
    </source>
</reference>
<dbReference type="InterPro" id="IPR036693">
    <property type="entry name" value="TF_LuxR_autoind-bd_dom_sf"/>
</dbReference>
<name>A0A1H1HDD5_9BURK</name>
<dbReference type="CDD" id="cd06170">
    <property type="entry name" value="LuxR_C_like"/>
    <property type="match status" value="1"/>
</dbReference>
<dbReference type="Gene3D" id="3.30.450.80">
    <property type="entry name" value="Transcription factor LuxR-like, autoinducer-binding domain"/>
    <property type="match status" value="1"/>
</dbReference>
<dbReference type="InterPro" id="IPR016032">
    <property type="entry name" value="Sig_transdc_resp-reg_C-effctor"/>
</dbReference>
<protein>
    <submittedName>
        <fullName evidence="6">Transcriptional regulator, LuxR family</fullName>
    </submittedName>
</protein>
<dbReference type="GO" id="GO:0006355">
    <property type="term" value="P:regulation of DNA-templated transcription"/>
    <property type="evidence" value="ECO:0007669"/>
    <property type="project" value="InterPro"/>
</dbReference>
<proteinExistence type="predicted"/>
<dbReference type="SMART" id="SM00421">
    <property type="entry name" value="HTH_LUXR"/>
    <property type="match status" value="1"/>
</dbReference>
<gene>
    <name evidence="6" type="ORF">SAMN05443245_3773</name>
</gene>
<dbReference type="PROSITE" id="PS50043">
    <property type="entry name" value="HTH_LUXR_2"/>
    <property type="match status" value="1"/>
</dbReference>
<dbReference type="InterPro" id="IPR036388">
    <property type="entry name" value="WH-like_DNA-bd_sf"/>
</dbReference>
<evidence type="ECO:0000313" key="6">
    <source>
        <dbReference type="EMBL" id="SDR23393.1"/>
    </source>
</evidence>
<dbReference type="GO" id="GO:0003677">
    <property type="term" value="F:DNA binding"/>
    <property type="evidence" value="ECO:0007669"/>
    <property type="project" value="UniProtKB-KW"/>
</dbReference>
<dbReference type="Gene3D" id="1.10.10.10">
    <property type="entry name" value="Winged helix-like DNA-binding domain superfamily/Winged helix DNA-binding domain"/>
    <property type="match status" value="1"/>
</dbReference>
<feature type="domain" description="HTH luxR-type" evidence="5">
    <location>
        <begin position="272"/>
        <end position="337"/>
    </location>
</feature>
<dbReference type="InterPro" id="IPR005143">
    <property type="entry name" value="TF_LuxR_autoind-bd_dom"/>
</dbReference>
<keyword evidence="7" id="KW-1185">Reference proteome</keyword>
<keyword evidence="3" id="KW-0804">Transcription</keyword>
<evidence type="ECO:0000256" key="2">
    <source>
        <dbReference type="ARBA" id="ARBA00023125"/>
    </source>
</evidence>
<dbReference type="SUPFAM" id="SSF75516">
    <property type="entry name" value="Pheromone-binding domain of LuxR-like quorum-sensing transcription factors"/>
    <property type="match status" value="1"/>
</dbReference>
<evidence type="ECO:0000256" key="1">
    <source>
        <dbReference type="ARBA" id="ARBA00023015"/>
    </source>
</evidence>
<evidence type="ECO:0000256" key="4">
    <source>
        <dbReference type="SAM" id="MobiDB-lite"/>
    </source>
</evidence>
<evidence type="ECO:0000313" key="7">
    <source>
        <dbReference type="Proteomes" id="UP000183487"/>
    </source>
</evidence>
<dbReference type="SUPFAM" id="SSF46894">
    <property type="entry name" value="C-terminal effector domain of the bipartite response regulators"/>
    <property type="match status" value="1"/>
</dbReference>
<evidence type="ECO:0000256" key="3">
    <source>
        <dbReference type="ARBA" id="ARBA00023163"/>
    </source>
</evidence>
<dbReference type="OrthoDB" id="9149076at2"/>
<dbReference type="AlphaFoldDB" id="A0A1H1HDD5"/>
<accession>A0A1H1HDD5</accession>
<dbReference type="InterPro" id="IPR000792">
    <property type="entry name" value="Tscrpt_reg_LuxR_C"/>
</dbReference>
<evidence type="ECO:0000259" key="5">
    <source>
        <dbReference type="PROSITE" id="PS50043"/>
    </source>
</evidence>
<keyword evidence="2" id="KW-0238">DNA-binding</keyword>
<dbReference type="Pfam" id="PF03472">
    <property type="entry name" value="Autoind_bind"/>
    <property type="match status" value="1"/>
</dbReference>
<sequence>MEHECDTLPHWLTGPPQGEAGHASAACNPAVSAQPAYPAGTRQPGASAHAAEASGIPETATRTAAGAGAAPKGFLTLFTEEEIGTPSPATRRSAPFISPLGRFNNAQDRIDFVRRRIKQLGFDSFSYTATRTSAHHKTMFVLSSYESQTWLTRYFRERYFELDPRVALASPTGMPLLWNTADLRADLPRAQLRSERLGGLIDMLEATGRKSGILTRMPLPEPELSASLCFNSEIGNPRWMTESIVAETLMFAHTIHEFIWTHAKSAIGIAPAQQQPVALSELQHAVLKGVVQGQRDKEIAYFLGLSPHNVDYHLRRLRQLFNVRNRVQLINVAQAYVS</sequence>
<keyword evidence="1" id="KW-0805">Transcription regulation</keyword>